<dbReference type="SUPFAM" id="SSF56645">
    <property type="entry name" value="Acyl-CoA dehydrogenase NM domain-like"/>
    <property type="match status" value="1"/>
</dbReference>
<evidence type="ECO:0000256" key="3">
    <source>
        <dbReference type="ARBA" id="ARBA00011738"/>
    </source>
</evidence>
<evidence type="ECO:0000256" key="7">
    <source>
        <dbReference type="RuleBase" id="RU362125"/>
    </source>
</evidence>
<comment type="cofactor">
    <cofactor evidence="1 7">
        <name>FAD</name>
        <dbReference type="ChEBI" id="CHEBI:57692"/>
    </cofactor>
</comment>
<dbReference type="InterPro" id="IPR009100">
    <property type="entry name" value="AcylCoA_DH/oxidase_NM_dom_sf"/>
</dbReference>
<dbReference type="InterPro" id="IPR046373">
    <property type="entry name" value="Acyl-CoA_Oxase/DH_mid-dom_sf"/>
</dbReference>
<evidence type="ECO:0000256" key="5">
    <source>
        <dbReference type="ARBA" id="ARBA00022827"/>
    </source>
</evidence>
<dbReference type="PANTHER" id="PTHR48083:SF13">
    <property type="entry name" value="ACYL-COA DEHYDROGENASE FAMILY MEMBER 11"/>
    <property type="match status" value="1"/>
</dbReference>
<evidence type="ECO:0000259" key="9">
    <source>
        <dbReference type="Pfam" id="PF02770"/>
    </source>
</evidence>
<keyword evidence="6 7" id="KW-0560">Oxidoreductase</keyword>
<comment type="subunit">
    <text evidence="3">Homodimer.</text>
</comment>
<accession>A0ABR2X5Y1</accession>
<dbReference type="InterPro" id="IPR007727">
    <property type="entry name" value="Spo12"/>
</dbReference>
<evidence type="ECO:0000256" key="6">
    <source>
        <dbReference type="ARBA" id="ARBA00023002"/>
    </source>
</evidence>
<name>A0ABR2X5Y1_9PEZI</name>
<feature type="domain" description="Acyl-CoA dehydrogenase/oxidase N-terminal" evidence="10">
    <location>
        <begin position="16"/>
        <end position="140"/>
    </location>
</feature>
<keyword evidence="5 7" id="KW-0274">FAD</keyword>
<dbReference type="EMBL" id="JARVKM010000251">
    <property type="protein sequence ID" value="KAK9769189.1"/>
    <property type="molecule type" value="Genomic_DNA"/>
</dbReference>
<protein>
    <submittedName>
        <fullName evidence="11">Acyl-CoA dehydrogenase</fullName>
    </submittedName>
</protein>
<evidence type="ECO:0000256" key="4">
    <source>
        <dbReference type="ARBA" id="ARBA00022630"/>
    </source>
</evidence>
<dbReference type="Proteomes" id="UP001465668">
    <property type="component" value="Unassembled WGS sequence"/>
</dbReference>
<dbReference type="InterPro" id="IPR009075">
    <property type="entry name" value="AcylCo_DH/oxidase_C"/>
</dbReference>
<keyword evidence="4 7" id="KW-0285">Flavoprotein</keyword>
<reference evidence="11 12" key="1">
    <citation type="submission" date="2024-02" db="EMBL/GenBank/DDBJ databases">
        <title>First draft genome assembly of two strains of Seiridium cardinale.</title>
        <authorList>
            <person name="Emiliani G."/>
            <person name="Scali E."/>
        </authorList>
    </citation>
    <scope>NUCLEOTIDE SEQUENCE [LARGE SCALE GENOMIC DNA]</scope>
    <source>
        <strain evidence="11 12">BM-138-000479</strain>
    </source>
</reference>
<dbReference type="InterPro" id="IPR036250">
    <property type="entry name" value="AcylCo_DH-like_C"/>
</dbReference>
<dbReference type="PANTHER" id="PTHR48083">
    <property type="entry name" value="MEDIUM-CHAIN SPECIFIC ACYL-COA DEHYDROGENASE, MITOCHONDRIAL-RELATED"/>
    <property type="match status" value="1"/>
</dbReference>
<dbReference type="InterPro" id="IPR006091">
    <property type="entry name" value="Acyl-CoA_Oxase/DH_mid-dom"/>
</dbReference>
<sequence length="605" mass="66515">MSAQIPALVVNRVSDKAKKALDTVAKFVEEECIPADPVLEAQIGEGSQRWDHHPAIVDDLKTKAKKLGLWNMFFPKGHYKESPGYTNLEYGLMAEWLGKSRVASEACNCAAPDTGNMEVLAKYGNEEQKAQWLKPLMDGEIRSAFLMTEPEVASSDATNIQLNIRKEGNEYVLNGSKWWSSGAGDPRCKIYIVMGKTDPENKDVYKQQSVVLVPANTKGITIHRMLSVYGYDDAPHGHGHISFKNVRVPVSSMVLGEGRGFEIIQGRLGPGRIHHAMRSIGAAERALEWMLMRINDPQKTPFKKQLKEHGVILEWVAKSRLEIDAARLIVLNAAVKMDDFGPKATLKEIAEAKVLVPQTALTVIDRAVQAFGGAGVSQDTPLANMWAQIRTLRLADGPDEVHLNQMGRNENKRGKAVTQKILGQKQKTDQLLKQYGVQSNGKNIFCTQAEETTGDSTGLTSCNLINHALTVTTTIAASTSKSTALHIKNLHRIASQHNTNDNQLRDINTHGVQMGSASADNKGDVKSMEYHRQVLQSKMEKEKDQQTYVSPSDGIMSPCTAKLNALRNKQVGKTKPKSLFAQASAKKFEGENVLGAKSASRPFGV</sequence>
<comment type="caution">
    <text evidence="11">The sequence shown here is derived from an EMBL/GenBank/DDBJ whole genome shotgun (WGS) entry which is preliminary data.</text>
</comment>
<keyword evidence="12" id="KW-1185">Reference proteome</keyword>
<gene>
    <name evidence="11" type="ORF">SCAR479_02433</name>
</gene>
<dbReference type="SUPFAM" id="SSF47203">
    <property type="entry name" value="Acyl-CoA dehydrogenase C-terminal domain-like"/>
    <property type="match status" value="1"/>
</dbReference>
<dbReference type="Pfam" id="PF05032">
    <property type="entry name" value="Spo12"/>
    <property type="match status" value="1"/>
</dbReference>
<feature type="domain" description="Acyl-CoA dehydrogenase/oxidase C-terminal" evidence="8">
    <location>
        <begin position="258"/>
        <end position="409"/>
    </location>
</feature>
<dbReference type="Pfam" id="PF00441">
    <property type="entry name" value="Acyl-CoA_dh_1"/>
    <property type="match status" value="1"/>
</dbReference>
<dbReference type="InterPro" id="IPR037069">
    <property type="entry name" value="AcylCoA_DH/ox_N_sf"/>
</dbReference>
<organism evidence="11 12">
    <name type="scientific">Seiridium cardinale</name>
    <dbReference type="NCBI Taxonomy" id="138064"/>
    <lineage>
        <taxon>Eukaryota</taxon>
        <taxon>Fungi</taxon>
        <taxon>Dikarya</taxon>
        <taxon>Ascomycota</taxon>
        <taxon>Pezizomycotina</taxon>
        <taxon>Sordariomycetes</taxon>
        <taxon>Xylariomycetidae</taxon>
        <taxon>Amphisphaeriales</taxon>
        <taxon>Sporocadaceae</taxon>
        <taxon>Seiridium</taxon>
    </lineage>
</organism>
<evidence type="ECO:0000256" key="1">
    <source>
        <dbReference type="ARBA" id="ARBA00001974"/>
    </source>
</evidence>
<evidence type="ECO:0000259" key="8">
    <source>
        <dbReference type="Pfam" id="PF00441"/>
    </source>
</evidence>
<dbReference type="InterPro" id="IPR013786">
    <property type="entry name" value="AcylCoA_DH/ox_N"/>
</dbReference>
<dbReference type="Gene3D" id="1.20.140.10">
    <property type="entry name" value="Butyryl-CoA Dehydrogenase, subunit A, domain 3"/>
    <property type="match status" value="1"/>
</dbReference>
<evidence type="ECO:0000313" key="12">
    <source>
        <dbReference type="Proteomes" id="UP001465668"/>
    </source>
</evidence>
<dbReference type="Gene3D" id="1.10.540.10">
    <property type="entry name" value="Acyl-CoA dehydrogenase/oxidase, N-terminal domain"/>
    <property type="match status" value="1"/>
</dbReference>
<dbReference type="Pfam" id="PF02771">
    <property type="entry name" value="Acyl-CoA_dh_N"/>
    <property type="match status" value="1"/>
</dbReference>
<feature type="domain" description="Acyl-CoA oxidase/dehydrogenase middle" evidence="9">
    <location>
        <begin position="144"/>
        <end position="246"/>
    </location>
</feature>
<comment type="similarity">
    <text evidence="2 7">Belongs to the acyl-CoA dehydrogenase family.</text>
</comment>
<dbReference type="Gene3D" id="2.40.110.10">
    <property type="entry name" value="Butyryl-CoA Dehydrogenase, subunit A, domain 2"/>
    <property type="match status" value="1"/>
</dbReference>
<evidence type="ECO:0000313" key="11">
    <source>
        <dbReference type="EMBL" id="KAK9769189.1"/>
    </source>
</evidence>
<dbReference type="InterPro" id="IPR050741">
    <property type="entry name" value="Acyl-CoA_dehydrogenase"/>
</dbReference>
<proteinExistence type="inferred from homology"/>
<evidence type="ECO:0000259" key="10">
    <source>
        <dbReference type="Pfam" id="PF02771"/>
    </source>
</evidence>
<evidence type="ECO:0000256" key="2">
    <source>
        <dbReference type="ARBA" id="ARBA00009347"/>
    </source>
</evidence>
<dbReference type="Pfam" id="PF02770">
    <property type="entry name" value="Acyl-CoA_dh_M"/>
    <property type="match status" value="1"/>
</dbReference>